<feature type="compositionally biased region" description="Low complexity" evidence="1">
    <location>
        <begin position="10"/>
        <end position="30"/>
    </location>
</feature>
<name>A0ABQ9UBW6_SAGOE</name>
<feature type="non-terminal residue" evidence="2">
    <location>
        <position position="1"/>
    </location>
</feature>
<feature type="region of interest" description="Disordered" evidence="1">
    <location>
        <begin position="1"/>
        <end position="44"/>
    </location>
</feature>
<keyword evidence="3" id="KW-1185">Reference proteome</keyword>
<proteinExistence type="predicted"/>
<gene>
    <name evidence="2" type="ORF">P7K49_028326</name>
</gene>
<evidence type="ECO:0000256" key="1">
    <source>
        <dbReference type="SAM" id="MobiDB-lite"/>
    </source>
</evidence>
<feature type="non-terminal residue" evidence="2">
    <location>
        <position position="61"/>
    </location>
</feature>
<organism evidence="2 3">
    <name type="scientific">Saguinus oedipus</name>
    <name type="common">Cotton-top tamarin</name>
    <name type="synonym">Oedipomidas oedipus</name>
    <dbReference type="NCBI Taxonomy" id="9490"/>
    <lineage>
        <taxon>Eukaryota</taxon>
        <taxon>Metazoa</taxon>
        <taxon>Chordata</taxon>
        <taxon>Craniata</taxon>
        <taxon>Vertebrata</taxon>
        <taxon>Euteleostomi</taxon>
        <taxon>Mammalia</taxon>
        <taxon>Eutheria</taxon>
        <taxon>Euarchontoglires</taxon>
        <taxon>Primates</taxon>
        <taxon>Haplorrhini</taxon>
        <taxon>Platyrrhini</taxon>
        <taxon>Cebidae</taxon>
        <taxon>Callitrichinae</taxon>
        <taxon>Saguinus</taxon>
    </lineage>
</organism>
<reference evidence="2 3" key="1">
    <citation type="submission" date="2023-05" db="EMBL/GenBank/DDBJ databases">
        <title>B98-5 Cell Line De Novo Hybrid Assembly: An Optical Mapping Approach.</title>
        <authorList>
            <person name="Kananen K."/>
            <person name="Auerbach J.A."/>
            <person name="Kautto E."/>
            <person name="Blachly J.S."/>
        </authorList>
    </citation>
    <scope>NUCLEOTIDE SEQUENCE [LARGE SCALE GENOMIC DNA]</scope>
    <source>
        <strain evidence="2">B95-8</strain>
        <tissue evidence="2">Cell line</tissue>
    </source>
</reference>
<evidence type="ECO:0000313" key="3">
    <source>
        <dbReference type="Proteomes" id="UP001266305"/>
    </source>
</evidence>
<feature type="compositionally biased region" description="Pro residues" evidence="1">
    <location>
        <begin position="31"/>
        <end position="40"/>
    </location>
</feature>
<dbReference type="Proteomes" id="UP001266305">
    <property type="component" value="Unassembled WGS sequence"/>
</dbReference>
<sequence length="61" mass="6583">GSRVGRGVAGLLSRRGSASSSSRPLSLRRPGNPPRTPPPCWVGKNYTDWLPNLTTAKRPEI</sequence>
<comment type="caution">
    <text evidence="2">The sequence shown here is derived from an EMBL/GenBank/DDBJ whole genome shotgun (WGS) entry which is preliminary data.</text>
</comment>
<protein>
    <submittedName>
        <fullName evidence="2">Uncharacterized protein</fullName>
    </submittedName>
</protein>
<accession>A0ABQ9UBW6</accession>
<evidence type="ECO:0000313" key="2">
    <source>
        <dbReference type="EMBL" id="KAK2094588.1"/>
    </source>
</evidence>
<dbReference type="EMBL" id="JASSZA010000014">
    <property type="protein sequence ID" value="KAK2094588.1"/>
    <property type="molecule type" value="Genomic_DNA"/>
</dbReference>